<comment type="caution">
    <text evidence="2">The sequence shown here is derived from an EMBL/GenBank/DDBJ whole genome shotgun (WGS) entry which is preliminary data.</text>
</comment>
<feature type="compositionally biased region" description="Basic and acidic residues" evidence="1">
    <location>
        <begin position="43"/>
        <end position="76"/>
    </location>
</feature>
<evidence type="ECO:0000313" key="3">
    <source>
        <dbReference type="Proteomes" id="UP000735302"/>
    </source>
</evidence>
<gene>
    <name evidence="2" type="ORF">PoB_005775500</name>
</gene>
<keyword evidence="3" id="KW-1185">Reference proteome</keyword>
<proteinExistence type="predicted"/>
<name>A0AAV4CHI2_9GAST</name>
<dbReference type="AlphaFoldDB" id="A0AAV4CHI2"/>
<feature type="compositionally biased region" description="Polar residues" evidence="1">
    <location>
        <begin position="101"/>
        <end position="110"/>
    </location>
</feature>
<dbReference type="EMBL" id="BLXT01006383">
    <property type="protein sequence ID" value="GFO31250.1"/>
    <property type="molecule type" value="Genomic_DNA"/>
</dbReference>
<evidence type="ECO:0000256" key="1">
    <source>
        <dbReference type="SAM" id="MobiDB-lite"/>
    </source>
</evidence>
<evidence type="ECO:0000313" key="2">
    <source>
        <dbReference type="EMBL" id="GFO31250.1"/>
    </source>
</evidence>
<feature type="compositionally biased region" description="Basic and acidic residues" evidence="1">
    <location>
        <begin position="87"/>
        <end position="100"/>
    </location>
</feature>
<feature type="region of interest" description="Disordered" evidence="1">
    <location>
        <begin position="34"/>
        <end position="131"/>
    </location>
</feature>
<feature type="compositionally biased region" description="Basic and acidic residues" evidence="1">
    <location>
        <begin position="111"/>
        <end position="131"/>
    </location>
</feature>
<reference evidence="2 3" key="1">
    <citation type="journal article" date="2021" name="Elife">
        <title>Chloroplast acquisition without the gene transfer in kleptoplastic sea slugs, Plakobranchus ocellatus.</title>
        <authorList>
            <person name="Maeda T."/>
            <person name="Takahashi S."/>
            <person name="Yoshida T."/>
            <person name="Shimamura S."/>
            <person name="Takaki Y."/>
            <person name="Nagai Y."/>
            <person name="Toyoda A."/>
            <person name="Suzuki Y."/>
            <person name="Arimoto A."/>
            <person name="Ishii H."/>
            <person name="Satoh N."/>
            <person name="Nishiyama T."/>
            <person name="Hasebe M."/>
            <person name="Maruyama T."/>
            <person name="Minagawa J."/>
            <person name="Obokata J."/>
            <person name="Shigenobu S."/>
        </authorList>
    </citation>
    <scope>NUCLEOTIDE SEQUENCE [LARGE SCALE GENOMIC DNA]</scope>
</reference>
<feature type="region of interest" description="Disordered" evidence="1">
    <location>
        <begin position="273"/>
        <end position="327"/>
    </location>
</feature>
<feature type="compositionally biased region" description="Polar residues" evidence="1">
    <location>
        <begin position="273"/>
        <end position="323"/>
    </location>
</feature>
<protein>
    <submittedName>
        <fullName evidence="2">Uncharacterized protein</fullName>
    </submittedName>
</protein>
<sequence>MSIRFCFLHCSTANTSSKVQWRLSCEKNRASISKGVASGTNRKSGDTKSDGREGPNGKPERNGKLEGNVKSEKNGEGKQSGSPQKNGKGERNGKLEKDGRGQQNGVSQKNGKGERKGLPQENGKGEQNGKIEKSFHSATKVADICKKASCVAGYEILNTNCSMKKTSQVAFSESEEQANVSDAVKADSYDDRRSTIDGIENRYCMRNCHSVLPFRPKSSNLGYRTRDAYEKGFGSERLGHFFECNWEAAANPIITDSQSCKNAVKDEKCQNSRLSNMKSGHSINSSRAVQHESGNNKPLSSNDKAQYQTPTQSKPSRPQTAPTPAQLAAAEAASAVVKAAVYENPSMDKAAQNLLYASEFFSKNPCLTYLPWRDVPRKKKKRRPPVKCMCAAQVATMPMTNTKFTEMDWLRHNQYTWTDNFTSDKCEGTEVVSCDQFTNVRPEDIDGPPSVKASVVKSISFLDDAHETASYRSLGGSRVSADLRVSNIPEARSTHPDIPPRISDEQEEPIQRDRYTCHSLVKHSVGIAAEQFGAHTALPASFATMGFNRVSESNWDGLLHYGSCVSCCPPGVEDPSLLSRFWRKTPKYSQIVRSSPMCNCRLTKLKPAHGKTDESQDSRVNSSCGNGLCIKYVP</sequence>
<organism evidence="2 3">
    <name type="scientific">Plakobranchus ocellatus</name>
    <dbReference type="NCBI Taxonomy" id="259542"/>
    <lineage>
        <taxon>Eukaryota</taxon>
        <taxon>Metazoa</taxon>
        <taxon>Spiralia</taxon>
        <taxon>Lophotrochozoa</taxon>
        <taxon>Mollusca</taxon>
        <taxon>Gastropoda</taxon>
        <taxon>Heterobranchia</taxon>
        <taxon>Euthyneura</taxon>
        <taxon>Panpulmonata</taxon>
        <taxon>Sacoglossa</taxon>
        <taxon>Placobranchoidea</taxon>
        <taxon>Plakobranchidae</taxon>
        <taxon>Plakobranchus</taxon>
    </lineage>
</organism>
<dbReference type="Proteomes" id="UP000735302">
    <property type="component" value="Unassembled WGS sequence"/>
</dbReference>
<accession>A0AAV4CHI2</accession>